<comment type="similarity">
    <text evidence="3">Belongs to the pectinesterase family.</text>
</comment>
<dbReference type="PANTHER" id="PTHR31321">
    <property type="entry name" value="ACYL-COA THIOESTER HYDROLASE YBHC-RELATED"/>
    <property type="match status" value="1"/>
</dbReference>
<dbReference type="EC" id="3.1.1.11" evidence="4"/>
<keyword evidence="5" id="KW-0134">Cell wall</keyword>
<dbReference type="InterPro" id="IPR011050">
    <property type="entry name" value="Pectin_lyase_fold/virulence"/>
</dbReference>
<feature type="domain" description="Pectinesterase catalytic" evidence="8">
    <location>
        <begin position="28"/>
        <end position="145"/>
    </location>
</feature>
<dbReference type="Pfam" id="PF01095">
    <property type="entry name" value="Pectinesterase"/>
    <property type="match status" value="2"/>
</dbReference>
<proteinExistence type="inferred from homology"/>
<keyword evidence="10" id="KW-1185">Reference proteome</keyword>
<evidence type="ECO:0000256" key="3">
    <source>
        <dbReference type="ARBA" id="ARBA00008891"/>
    </source>
</evidence>
<evidence type="ECO:0000256" key="7">
    <source>
        <dbReference type="ARBA" id="ARBA00023085"/>
    </source>
</evidence>
<accession>A0ABQ9LUL9</accession>
<evidence type="ECO:0000256" key="6">
    <source>
        <dbReference type="ARBA" id="ARBA00022801"/>
    </source>
</evidence>
<comment type="caution">
    <text evidence="9">The sequence shown here is derived from an EMBL/GenBank/DDBJ whole genome shotgun (WGS) entry which is preliminary data.</text>
</comment>
<dbReference type="InterPro" id="IPR000070">
    <property type="entry name" value="Pectinesterase_cat"/>
</dbReference>
<organism evidence="9 10">
    <name type="scientific">Hevea brasiliensis</name>
    <name type="common">Para rubber tree</name>
    <name type="synonym">Siphonia brasiliensis</name>
    <dbReference type="NCBI Taxonomy" id="3981"/>
    <lineage>
        <taxon>Eukaryota</taxon>
        <taxon>Viridiplantae</taxon>
        <taxon>Streptophyta</taxon>
        <taxon>Embryophyta</taxon>
        <taxon>Tracheophyta</taxon>
        <taxon>Spermatophyta</taxon>
        <taxon>Magnoliopsida</taxon>
        <taxon>eudicotyledons</taxon>
        <taxon>Gunneridae</taxon>
        <taxon>Pentapetalae</taxon>
        <taxon>rosids</taxon>
        <taxon>fabids</taxon>
        <taxon>Malpighiales</taxon>
        <taxon>Euphorbiaceae</taxon>
        <taxon>Crotonoideae</taxon>
        <taxon>Micrandreae</taxon>
        <taxon>Hevea</taxon>
    </lineage>
</organism>
<dbReference type="EMBL" id="JARPOI010000009">
    <property type="protein sequence ID" value="KAJ9171706.1"/>
    <property type="molecule type" value="Genomic_DNA"/>
</dbReference>
<evidence type="ECO:0000256" key="2">
    <source>
        <dbReference type="ARBA" id="ARBA00005184"/>
    </source>
</evidence>
<comment type="subcellular location">
    <subcellularLocation>
        <location evidence="1">Secreted</location>
        <location evidence="1">Cell wall</location>
    </subcellularLocation>
</comment>
<evidence type="ECO:0000256" key="4">
    <source>
        <dbReference type="ARBA" id="ARBA00013229"/>
    </source>
</evidence>
<gene>
    <name evidence="9" type="ORF">P3X46_015030</name>
</gene>
<comment type="pathway">
    <text evidence="2">Glycan metabolism; pectin degradation; 2-dehydro-3-deoxy-D-gluconate from pectin: step 1/5.</text>
</comment>
<evidence type="ECO:0000256" key="1">
    <source>
        <dbReference type="ARBA" id="ARBA00004191"/>
    </source>
</evidence>
<keyword evidence="7" id="KW-0063">Aspartyl esterase</keyword>
<keyword evidence="6" id="KW-0378">Hydrolase</keyword>
<dbReference type="SUPFAM" id="SSF51126">
    <property type="entry name" value="Pectin lyase-like"/>
    <property type="match status" value="1"/>
</dbReference>
<dbReference type="InterPro" id="IPR012334">
    <property type="entry name" value="Pectin_lyas_fold"/>
</dbReference>
<protein>
    <recommendedName>
        <fullName evidence="4">pectinesterase</fullName>
        <ecNumber evidence="4">3.1.1.11</ecNumber>
    </recommendedName>
</protein>
<evidence type="ECO:0000313" key="9">
    <source>
        <dbReference type="EMBL" id="KAJ9171706.1"/>
    </source>
</evidence>
<dbReference type="Proteomes" id="UP001174677">
    <property type="component" value="Chromosome 9"/>
</dbReference>
<evidence type="ECO:0000313" key="10">
    <source>
        <dbReference type="Proteomes" id="UP001174677"/>
    </source>
</evidence>
<evidence type="ECO:0000259" key="8">
    <source>
        <dbReference type="Pfam" id="PF01095"/>
    </source>
</evidence>
<dbReference type="Gene3D" id="2.160.20.10">
    <property type="entry name" value="Single-stranded right-handed beta-helix, Pectin lyase-like"/>
    <property type="match status" value="2"/>
</dbReference>
<keyword evidence="5" id="KW-0964">Secreted</keyword>
<reference evidence="9" key="1">
    <citation type="journal article" date="2023" name="Plant Biotechnol. J.">
        <title>Chromosome-level wild Hevea brasiliensis genome provides new tools for genomic-assisted breeding and valuable loci to elevate rubber yield.</title>
        <authorList>
            <person name="Cheng H."/>
            <person name="Song X."/>
            <person name="Hu Y."/>
            <person name="Wu T."/>
            <person name="Yang Q."/>
            <person name="An Z."/>
            <person name="Feng S."/>
            <person name="Deng Z."/>
            <person name="Wu W."/>
            <person name="Zeng X."/>
            <person name="Tu M."/>
            <person name="Wang X."/>
            <person name="Huang H."/>
        </authorList>
    </citation>
    <scope>NUCLEOTIDE SEQUENCE</scope>
    <source>
        <strain evidence="9">MT/VB/25A 57/8</strain>
    </source>
</reference>
<feature type="domain" description="Pectinesterase catalytic" evidence="8">
    <location>
        <begin position="177"/>
        <end position="272"/>
    </location>
</feature>
<name>A0ABQ9LUL9_HEVBR</name>
<evidence type="ECO:0000256" key="5">
    <source>
        <dbReference type="ARBA" id="ARBA00022512"/>
    </source>
</evidence>
<sequence length="284" mass="31368">MLLVVISVCKALDCQLNESNQYKVAYTVLVDKSGEGNFDTIQSAIDSIPENNTQWIRVIPVNKPCIFLEGAGSEYASIESDDHQDTPTSAIFISYSDNIVAKGITFKNTYNLQIREDKIIWMRAPAIRIRGDKSALYNCAFLGYKTPFVMIRAVTTLENATLKVLWILFLALLSLSTSGFVFKNCEITGTGIACLGRAWGPYSTVIIYNSTISDVVVPQGWSAWGFVGHEANFTHVEANNSGPGADTSNRVPWLKKLDDSQLSIFVNISYIDEDGWIAKLPTVS</sequence>
<dbReference type="PANTHER" id="PTHR31321:SF106">
    <property type="entry name" value="PECTINESTERASE CATALYTIC DOMAIN-CONTAINING PROTEIN"/>
    <property type="match status" value="1"/>
</dbReference>